<gene>
    <name evidence="8" type="ORF">PHATRDRAFT_15627</name>
</gene>
<feature type="active site" description="Glycyl thioester intermediate" evidence="6">
    <location>
        <position position="282"/>
    </location>
</feature>
<dbReference type="InterPro" id="IPR035983">
    <property type="entry name" value="Hect_E3_ubiquitin_ligase"/>
</dbReference>
<dbReference type="GO" id="GO:0061630">
    <property type="term" value="F:ubiquitin protein ligase activity"/>
    <property type="evidence" value="ECO:0007669"/>
    <property type="project" value="UniProtKB-EC"/>
</dbReference>
<comment type="pathway">
    <text evidence="2">Protein modification; protein ubiquitination.</text>
</comment>
<evidence type="ECO:0000313" key="9">
    <source>
        <dbReference type="Proteomes" id="UP000000759"/>
    </source>
</evidence>
<dbReference type="PaxDb" id="2850-Phatr15627"/>
<keyword evidence="5 6" id="KW-0833">Ubl conjugation pathway</keyword>
<evidence type="ECO:0000313" key="8">
    <source>
        <dbReference type="EMBL" id="EEC44735.1"/>
    </source>
</evidence>
<dbReference type="PANTHER" id="PTHR11254">
    <property type="entry name" value="HECT DOMAIN UBIQUITIN-PROTEIN LIGASE"/>
    <property type="match status" value="1"/>
</dbReference>
<dbReference type="InterPro" id="IPR050409">
    <property type="entry name" value="E3_ubiq-protein_ligase"/>
</dbReference>
<reference evidence="9" key="2">
    <citation type="submission" date="2008-08" db="EMBL/GenBank/DDBJ databases">
        <authorList>
            <consortium name="Diatom Consortium"/>
            <person name="Grigoriev I."/>
            <person name="Grimwood J."/>
            <person name="Kuo A."/>
            <person name="Otillar R.P."/>
            <person name="Salamov A."/>
            <person name="Detter J.C."/>
            <person name="Lindquist E."/>
            <person name="Shapiro H."/>
            <person name="Lucas S."/>
            <person name="Glavina del Rio T."/>
            <person name="Pitluck S."/>
            <person name="Rokhsar D."/>
            <person name="Bowler C."/>
        </authorList>
    </citation>
    <scope>GENOME REANNOTATION</scope>
    <source>
        <strain evidence="9">CCAP 1055/1</strain>
    </source>
</reference>
<dbReference type="SMART" id="SM00119">
    <property type="entry name" value="HECTc"/>
    <property type="match status" value="1"/>
</dbReference>
<dbReference type="CDD" id="cd00078">
    <property type="entry name" value="HECTc"/>
    <property type="match status" value="1"/>
</dbReference>
<dbReference type="KEGG" id="pti:PHATRDRAFT_15627"/>
<keyword evidence="9" id="KW-1185">Reference proteome</keyword>
<dbReference type="GeneID" id="7195366"/>
<dbReference type="EC" id="2.3.2.26" evidence="3"/>
<feature type="domain" description="HECT" evidence="7">
    <location>
        <begin position="1"/>
        <end position="315"/>
    </location>
</feature>
<dbReference type="SUPFAM" id="SSF56204">
    <property type="entry name" value="Hect, E3 ligase catalytic domain"/>
    <property type="match status" value="1"/>
</dbReference>
<feature type="non-terminal residue" evidence="8">
    <location>
        <position position="1"/>
    </location>
</feature>
<dbReference type="InterPro" id="IPR000569">
    <property type="entry name" value="HECT_dom"/>
</dbReference>
<evidence type="ECO:0000259" key="7">
    <source>
        <dbReference type="PROSITE" id="PS50237"/>
    </source>
</evidence>
<dbReference type="PANTHER" id="PTHR11254:SF444">
    <property type="entry name" value="HECT DOMAIN CONTAINING UBIQUITIN LIGASE"/>
    <property type="match status" value="1"/>
</dbReference>
<dbReference type="Gene3D" id="3.90.1750.10">
    <property type="entry name" value="Hect, E3 ligase catalytic domains"/>
    <property type="match status" value="1"/>
</dbReference>
<dbReference type="AlphaFoldDB" id="B7G8Z6"/>
<evidence type="ECO:0000256" key="6">
    <source>
        <dbReference type="PROSITE-ProRule" id="PRU00104"/>
    </source>
</evidence>
<sequence length="315" mass="35459">GEEGIDAGGVTREYFQLLSAQLFDVNSGMWSNRFGDDSRITWFNSDCIWDDDGYFLVGVLVGLALYNSVLLDVHFPQAVYRKLLGLPLGLEDMVDEEVKSGLQHLLDYSDDDVEDVFCLTFDVAWTDLGEEKRKELKPGGIDTPVTSDNKEEYVILYVKWLLVDSIYPQYEAFERGFMRVMENSSLDLLRPQDLELLVVGTPELDFNALMSNTQYEGGYDSESAVVRNFWKFVEETSHETRLNLLKFATGSSKAPIGGLGELSFKIQKSGPDSDQLPSSHTCFNTLLLPDYGENYNKLAVRLGRAVIECEGFGLQ</sequence>
<evidence type="ECO:0000256" key="5">
    <source>
        <dbReference type="ARBA" id="ARBA00022786"/>
    </source>
</evidence>
<dbReference type="GO" id="GO:0016567">
    <property type="term" value="P:protein ubiquitination"/>
    <property type="evidence" value="ECO:0007669"/>
    <property type="project" value="TreeGrafter"/>
</dbReference>
<dbReference type="STRING" id="556484.B7G8Z6"/>
<evidence type="ECO:0000256" key="4">
    <source>
        <dbReference type="ARBA" id="ARBA00022679"/>
    </source>
</evidence>
<name>B7G8Z6_PHATC</name>
<comment type="catalytic activity">
    <reaction evidence="1">
        <text>S-ubiquitinyl-[E2 ubiquitin-conjugating enzyme]-L-cysteine + [acceptor protein]-L-lysine = [E2 ubiquitin-conjugating enzyme]-L-cysteine + N(6)-ubiquitinyl-[acceptor protein]-L-lysine.</text>
        <dbReference type="EC" id="2.3.2.26"/>
    </reaction>
</comment>
<dbReference type="Gene3D" id="3.30.2410.10">
    <property type="entry name" value="Hect, E3 ligase catalytic domain"/>
    <property type="match status" value="1"/>
</dbReference>
<keyword evidence="4" id="KW-0808">Transferase</keyword>
<dbReference type="EMBL" id="CM000622">
    <property type="protein sequence ID" value="EEC44735.1"/>
    <property type="molecule type" value="Genomic_DNA"/>
</dbReference>
<dbReference type="RefSeq" id="XP_002183553.1">
    <property type="nucleotide sequence ID" value="XM_002183517.1"/>
</dbReference>
<dbReference type="InParanoid" id="B7G8Z6"/>
<evidence type="ECO:0000256" key="3">
    <source>
        <dbReference type="ARBA" id="ARBA00012485"/>
    </source>
</evidence>
<dbReference type="eggNOG" id="KOG0941">
    <property type="taxonomic scope" value="Eukaryota"/>
</dbReference>
<evidence type="ECO:0000256" key="2">
    <source>
        <dbReference type="ARBA" id="ARBA00004906"/>
    </source>
</evidence>
<dbReference type="HOGENOM" id="CLU_252847_0_0_1"/>
<dbReference type="Proteomes" id="UP000000759">
    <property type="component" value="Chromosome 20"/>
</dbReference>
<dbReference type="OrthoDB" id="8068875at2759"/>
<evidence type="ECO:0000256" key="1">
    <source>
        <dbReference type="ARBA" id="ARBA00000885"/>
    </source>
</evidence>
<dbReference type="FunFam" id="3.30.2410.10:FF:000003">
    <property type="entry name" value="probable E3 ubiquitin-protein ligase HERC4 isoform X1"/>
    <property type="match status" value="1"/>
</dbReference>
<dbReference type="Gene3D" id="3.30.2160.10">
    <property type="entry name" value="Hect, E3 ligase catalytic domain"/>
    <property type="match status" value="1"/>
</dbReference>
<proteinExistence type="predicted"/>
<dbReference type="Pfam" id="PF00632">
    <property type="entry name" value="HECT"/>
    <property type="match status" value="1"/>
</dbReference>
<protein>
    <recommendedName>
        <fullName evidence="3">HECT-type E3 ubiquitin transferase</fullName>
        <ecNumber evidence="3">2.3.2.26</ecNumber>
    </recommendedName>
</protein>
<dbReference type="PROSITE" id="PS50237">
    <property type="entry name" value="HECT"/>
    <property type="match status" value="1"/>
</dbReference>
<reference evidence="8 9" key="1">
    <citation type="journal article" date="2008" name="Nature">
        <title>The Phaeodactylum genome reveals the evolutionary history of diatom genomes.</title>
        <authorList>
            <person name="Bowler C."/>
            <person name="Allen A.E."/>
            <person name="Badger J.H."/>
            <person name="Grimwood J."/>
            <person name="Jabbari K."/>
            <person name="Kuo A."/>
            <person name="Maheswari U."/>
            <person name="Martens C."/>
            <person name="Maumus F."/>
            <person name="Otillar R.P."/>
            <person name="Rayko E."/>
            <person name="Salamov A."/>
            <person name="Vandepoele K."/>
            <person name="Beszteri B."/>
            <person name="Gruber A."/>
            <person name="Heijde M."/>
            <person name="Katinka M."/>
            <person name="Mock T."/>
            <person name="Valentin K."/>
            <person name="Verret F."/>
            <person name="Berges J.A."/>
            <person name="Brownlee C."/>
            <person name="Cadoret J.P."/>
            <person name="Chiovitti A."/>
            <person name="Choi C.J."/>
            <person name="Coesel S."/>
            <person name="De Martino A."/>
            <person name="Detter J.C."/>
            <person name="Durkin C."/>
            <person name="Falciatore A."/>
            <person name="Fournet J."/>
            <person name="Haruta M."/>
            <person name="Huysman M.J."/>
            <person name="Jenkins B.D."/>
            <person name="Jiroutova K."/>
            <person name="Jorgensen R.E."/>
            <person name="Joubert Y."/>
            <person name="Kaplan A."/>
            <person name="Kroger N."/>
            <person name="Kroth P.G."/>
            <person name="La Roche J."/>
            <person name="Lindquist E."/>
            <person name="Lommer M."/>
            <person name="Martin-Jezequel V."/>
            <person name="Lopez P.J."/>
            <person name="Lucas S."/>
            <person name="Mangogna M."/>
            <person name="McGinnis K."/>
            <person name="Medlin L.K."/>
            <person name="Montsant A."/>
            <person name="Oudot-Le Secq M.P."/>
            <person name="Napoli C."/>
            <person name="Obornik M."/>
            <person name="Parker M.S."/>
            <person name="Petit J.L."/>
            <person name="Porcel B.M."/>
            <person name="Poulsen N."/>
            <person name="Robison M."/>
            <person name="Rychlewski L."/>
            <person name="Rynearson T.A."/>
            <person name="Schmutz J."/>
            <person name="Shapiro H."/>
            <person name="Siaut M."/>
            <person name="Stanley M."/>
            <person name="Sussman M.R."/>
            <person name="Taylor A.R."/>
            <person name="Vardi A."/>
            <person name="von Dassow P."/>
            <person name="Vyverman W."/>
            <person name="Willis A."/>
            <person name="Wyrwicz L.S."/>
            <person name="Rokhsar D.S."/>
            <person name="Weissenbach J."/>
            <person name="Armbrust E.V."/>
            <person name="Green B.R."/>
            <person name="Van de Peer Y."/>
            <person name="Grigoriev I.V."/>
        </authorList>
    </citation>
    <scope>NUCLEOTIDE SEQUENCE [LARGE SCALE GENOMIC DNA]</scope>
    <source>
        <strain evidence="8 9">CCAP 1055/1</strain>
    </source>
</reference>
<dbReference type="GO" id="GO:0005737">
    <property type="term" value="C:cytoplasm"/>
    <property type="evidence" value="ECO:0007669"/>
    <property type="project" value="TreeGrafter"/>
</dbReference>
<accession>B7G8Z6</accession>
<organism evidence="8 9">
    <name type="scientific">Phaeodactylum tricornutum (strain CCAP 1055/1)</name>
    <dbReference type="NCBI Taxonomy" id="556484"/>
    <lineage>
        <taxon>Eukaryota</taxon>
        <taxon>Sar</taxon>
        <taxon>Stramenopiles</taxon>
        <taxon>Ochrophyta</taxon>
        <taxon>Bacillariophyta</taxon>
        <taxon>Bacillariophyceae</taxon>
        <taxon>Bacillariophycidae</taxon>
        <taxon>Naviculales</taxon>
        <taxon>Phaeodactylaceae</taxon>
        <taxon>Phaeodactylum</taxon>
    </lineage>
</organism>
<dbReference type="GO" id="GO:0006511">
    <property type="term" value="P:ubiquitin-dependent protein catabolic process"/>
    <property type="evidence" value="ECO:0007669"/>
    <property type="project" value="TreeGrafter"/>
</dbReference>